<dbReference type="GeneID" id="301304171"/>
<evidence type="ECO:0000256" key="4">
    <source>
        <dbReference type="ARBA" id="ARBA00023136"/>
    </source>
</evidence>
<reference evidence="7 8" key="1">
    <citation type="submission" date="2015-01" db="EMBL/GenBank/DDBJ databases">
        <title>Sequencing and annotation of Micromonospora carbonacea strain JXNU-1 genome.</title>
        <authorList>
            <person name="Long Z."/>
            <person name="Huang Y."/>
            <person name="Jiang Y."/>
        </authorList>
    </citation>
    <scope>NUCLEOTIDE SEQUENCE [LARGE SCALE GENOMIC DNA]</scope>
    <source>
        <strain evidence="7 8">JXNU-1</strain>
    </source>
</reference>
<sequence length="105" mass="10466">MTVGPGPAGDPGLQPERTRLAWRRSLLALTAVTVLTVRLALTGDATGAVLAGAAVAGWAAALALCWGRAVGSGPVRATSRTMPALALAAAWQATLGVLLVLRGLG</sequence>
<keyword evidence="2 5" id="KW-0812">Transmembrane</keyword>
<dbReference type="EMBL" id="JXSX01000001">
    <property type="protein sequence ID" value="KIR65441.1"/>
    <property type="molecule type" value="Genomic_DNA"/>
</dbReference>
<evidence type="ECO:0000313" key="8">
    <source>
        <dbReference type="Proteomes" id="UP000032254"/>
    </source>
</evidence>
<comment type="caution">
    <text evidence="7">The sequence shown here is derived from an EMBL/GenBank/DDBJ whole genome shotgun (WGS) entry which is preliminary data.</text>
</comment>
<proteinExistence type="predicted"/>
<feature type="transmembrane region" description="Helical" evidence="5">
    <location>
        <begin position="81"/>
        <end position="101"/>
    </location>
</feature>
<evidence type="ECO:0000256" key="3">
    <source>
        <dbReference type="ARBA" id="ARBA00022989"/>
    </source>
</evidence>
<keyword evidence="3 5" id="KW-1133">Transmembrane helix</keyword>
<evidence type="ECO:0000313" key="7">
    <source>
        <dbReference type="EMBL" id="KIR65441.1"/>
    </source>
</evidence>
<protein>
    <recommendedName>
        <fullName evidence="6">DUF202 domain-containing protein</fullName>
    </recommendedName>
</protein>
<keyword evidence="4 5" id="KW-0472">Membrane</keyword>
<dbReference type="AlphaFoldDB" id="A0A0D0X2W3"/>
<name>A0A0D0X2W3_9ACTN</name>
<comment type="subcellular location">
    <subcellularLocation>
        <location evidence="1">Endomembrane system</location>
        <topology evidence="1">Multi-pass membrane protein</topology>
    </subcellularLocation>
</comment>
<dbReference type="Pfam" id="PF02656">
    <property type="entry name" value="DUF202"/>
    <property type="match status" value="1"/>
</dbReference>
<dbReference type="InterPro" id="IPR003807">
    <property type="entry name" value="DUF202"/>
</dbReference>
<evidence type="ECO:0000259" key="6">
    <source>
        <dbReference type="Pfam" id="PF02656"/>
    </source>
</evidence>
<dbReference type="GO" id="GO:0012505">
    <property type="term" value="C:endomembrane system"/>
    <property type="evidence" value="ECO:0007669"/>
    <property type="project" value="UniProtKB-SubCell"/>
</dbReference>
<feature type="transmembrane region" description="Helical" evidence="5">
    <location>
        <begin position="20"/>
        <end position="41"/>
    </location>
</feature>
<feature type="domain" description="DUF202" evidence="6">
    <location>
        <begin position="10"/>
        <end position="69"/>
    </location>
</feature>
<evidence type="ECO:0000256" key="2">
    <source>
        <dbReference type="ARBA" id="ARBA00022692"/>
    </source>
</evidence>
<accession>A0A0D0X2W3</accession>
<evidence type="ECO:0000256" key="5">
    <source>
        <dbReference type="SAM" id="Phobius"/>
    </source>
</evidence>
<organism evidence="7 8">
    <name type="scientific">Micromonospora haikouensis</name>
    <dbReference type="NCBI Taxonomy" id="686309"/>
    <lineage>
        <taxon>Bacteria</taxon>
        <taxon>Bacillati</taxon>
        <taxon>Actinomycetota</taxon>
        <taxon>Actinomycetes</taxon>
        <taxon>Micromonosporales</taxon>
        <taxon>Micromonosporaceae</taxon>
        <taxon>Micromonospora</taxon>
    </lineage>
</organism>
<keyword evidence="8" id="KW-1185">Reference proteome</keyword>
<dbReference type="PATRIC" id="fig|47853.6.peg.1802"/>
<evidence type="ECO:0000256" key="1">
    <source>
        <dbReference type="ARBA" id="ARBA00004127"/>
    </source>
</evidence>
<dbReference type="Proteomes" id="UP000032254">
    <property type="component" value="Unassembled WGS sequence"/>
</dbReference>
<gene>
    <name evidence="7" type="ORF">TK50_08485</name>
</gene>
<dbReference type="RefSeq" id="WP_043962229.1">
    <property type="nucleotide sequence ID" value="NZ_JBEZEP010000033.1"/>
</dbReference>
<feature type="transmembrane region" description="Helical" evidence="5">
    <location>
        <begin position="48"/>
        <end position="69"/>
    </location>
</feature>